<dbReference type="RefSeq" id="WP_156736984.1">
    <property type="nucleotide sequence ID" value="NZ_CACRTU010000024.1"/>
</dbReference>
<accession>A0A6N3FGS7</accession>
<reference evidence="1" key="1">
    <citation type="submission" date="2019-11" db="EMBL/GenBank/DDBJ databases">
        <authorList>
            <person name="Feng L."/>
        </authorList>
    </citation>
    <scope>NUCLEOTIDE SEQUENCE</scope>
    <source>
        <strain evidence="1">CButyricumLFYP62</strain>
    </source>
</reference>
<evidence type="ECO:0000313" key="1">
    <source>
        <dbReference type="EMBL" id="VYU51467.1"/>
    </source>
</evidence>
<name>A0A6N3FGS7_CLOBU</name>
<protein>
    <submittedName>
        <fullName evidence="1">Uncharacterized protein</fullName>
    </submittedName>
</protein>
<proteinExistence type="predicted"/>
<sequence>MANNLYGGTLTLQNGFTSVLQQFKSQMNNAGSALNNFNNLNRSSANKTKDSWNSAFSSMNGSLNRFSNNTLSTITKITAGWLSVKGAIGGVKKILESGSEFQNASTFLKAVYGDKVGVEKFKWATNEANATPFTESEVASGLARAHSLGLADDSKSFKMYEDMGSFAKIQGVGDLNSAIDAIVDAQSGNWMRLQTITGIKREGLEAFANKNNLGKFSNKKGQVTDSQKLMEVLQKYMDDKGITGMTDKFSKTLSGRLSTLKGNFTKMMADIGGINEKGEVENGSLFDQAGKGLERLIKSINAFAKSESFDKVKDALGKVGNAIIKGFDYLTTHPETVERLLKFGGALVGLKVVTGLVNPFLEFGNGLVSLKSKIDIFTKFLNGVSFKSPTVGSGFSNLNKKVAGAGLVIGATGSLLDNDGLIHKAFNNANPVNWFNKTGEKEDYISDIFGYTSKASTWMANKIGIYDNNEANLMYQGADKYMQNANDYLNGRTDVKPSIPDIGQNVTINIEKIEKEVDSDSLIMRITNIFKKDQNRNSVSYT</sequence>
<organism evidence="1">
    <name type="scientific">Clostridium butyricum</name>
    <dbReference type="NCBI Taxonomy" id="1492"/>
    <lineage>
        <taxon>Bacteria</taxon>
        <taxon>Bacillati</taxon>
        <taxon>Bacillota</taxon>
        <taxon>Clostridia</taxon>
        <taxon>Eubacteriales</taxon>
        <taxon>Clostridiaceae</taxon>
        <taxon>Clostridium</taxon>
    </lineage>
</organism>
<dbReference type="AlphaFoldDB" id="A0A6N3FGS7"/>
<gene>
    <name evidence="1" type="ORF">CBLFYP62_02583</name>
</gene>
<dbReference type="EMBL" id="CACRTU010000024">
    <property type="protein sequence ID" value="VYU51467.1"/>
    <property type="molecule type" value="Genomic_DNA"/>
</dbReference>